<reference evidence="3" key="1">
    <citation type="submission" date="2017-02" db="EMBL/GenBank/DDBJ databases">
        <authorList>
            <person name="Varghese N."/>
            <person name="Submissions S."/>
        </authorList>
    </citation>
    <scope>NUCLEOTIDE SEQUENCE [LARGE SCALE GENOMIC DNA]</scope>
    <source>
        <strain evidence="3">DSM 22224</strain>
    </source>
</reference>
<organism evidence="2 3">
    <name type="scientific">Chitinophaga eiseniae</name>
    <dbReference type="NCBI Taxonomy" id="634771"/>
    <lineage>
        <taxon>Bacteria</taxon>
        <taxon>Pseudomonadati</taxon>
        <taxon>Bacteroidota</taxon>
        <taxon>Chitinophagia</taxon>
        <taxon>Chitinophagales</taxon>
        <taxon>Chitinophagaceae</taxon>
        <taxon>Chitinophaga</taxon>
    </lineage>
</organism>
<dbReference type="RefSeq" id="WP_078672459.1">
    <property type="nucleotide sequence ID" value="NZ_FUWZ01000006.1"/>
</dbReference>
<proteinExistence type="predicted"/>
<feature type="transmembrane region" description="Helical" evidence="1">
    <location>
        <begin position="95"/>
        <end position="114"/>
    </location>
</feature>
<accession>A0A1T4TRW0</accession>
<evidence type="ECO:0008006" key="4">
    <source>
        <dbReference type="Google" id="ProtNLM"/>
    </source>
</evidence>
<dbReference type="Proteomes" id="UP000190367">
    <property type="component" value="Unassembled WGS sequence"/>
</dbReference>
<evidence type="ECO:0000313" key="3">
    <source>
        <dbReference type="Proteomes" id="UP000190367"/>
    </source>
</evidence>
<name>A0A1T4TRW0_9BACT</name>
<keyword evidence="3" id="KW-1185">Reference proteome</keyword>
<sequence>METGKEAVSTIAQQYFGEPHKQWRVADLEQRLIAGGYAPQEAAQQACLAYDAYFRRQLKKKGTKVLIFLALAAIFLVRILMMADKMGNVKELSVFLALTAYTLVQGLIWSIHLFQLKEEISSFRDLRKR</sequence>
<evidence type="ECO:0000256" key="1">
    <source>
        <dbReference type="SAM" id="Phobius"/>
    </source>
</evidence>
<dbReference type="AlphaFoldDB" id="A0A1T4TRW0"/>
<keyword evidence="1" id="KW-0812">Transmembrane</keyword>
<keyword evidence="1" id="KW-0472">Membrane</keyword>
<keyword evidence="1" id="KW-1133">Transmembrane helix</keyword>
<dbReference type="OrthoDB" id="673155at2"/>
<protein>
    <recommendedName>
        <fullName evidence="4">2TM domain-containing protein</fullName>
    </recommendedName>
</protein>
<gene>
    <name evidence="2" type="ORF">SAMN04488128_10688</name>
</gene>
<dbReference type="EMBL" id="FUWZ01000006">
    <property type="protein sequence ID" value="SKA43048.1"/>
    <property type="molecule type" value="Genomic_DNA"/>
</dbReference>
<evidence type="ECO:0000313" key="2">
    <source>
        <dbReference type="EMBL" id="SKA43048.1"/>
    </source>
</evidence>
<feature type="transmembrane region" description="Helical" evidence="1">
    <location>
        <begin position="65"/>
        <end position="83"/>
    </location>
</feature>